<protein>
    <submittedName>
        <fullName evidence="1">Uncharacterized protein</fullName>
    </submittedName>
</protein>
<keyword evidence="2" id="KW-1185">Reference proteome</keyword>
<accession>A0A2G5CXS7</accession>
<dbReference type="InParanoid" id="A0A2G5CXS7"/>
<gene>
    <name evidence="1" type="ORF">AQUCO_03400163v1</name>
</gene>
<name>A0A2G5CXS7_AQUCA</name>
<evidence type="ECO:0000313" key="2">
    <source>
        <dbReference type="Proteomes" id="UP000230069"/>
    </source>
</evidence>
<evidence type="ECO:0000313" key="1">
    <source>
        <dbReference type="EMBL" id="PIA36066.1"/>
    </source>
</evidence>
<proteinExistence type="predicted"/>
<dbReference type="EMBL" id="KZ305051">
    <property type="protein sequence ID" value="PIA36066.1"/>
    <property type="molecule type" value="Genomic_DNA"/>
</dbReference>
<dbReference type="AlphaFoldDB" id="A0A2G5CXS7"/>
<sequence>MLHNCNQCSHPTPITNYRHIINATQCTLVEHQEIFLPDTTLIASMTPNTRHNTTLKLLLQSFFHIKIKIKIKNADEGRKEQPREKVMI</sequence>
<dbReference type="Proteomes" id="UP000230069">
    <property type="component" value="Unassembled WGS sequence"/>
</dbReference>
<reference evidence="1 2" key="1">
    <citation type="submission" date="2017-09" db="EMBL/GenBank/DDBJ databases">
        <title>WGS assembly of Aquilegia coerulea Goldsmith.</title>
        <authorList>
            <person name="Hodges S."/>
            <person name="Kramer E."/>
            <person name="Nordborg M."/>
            <person name="Tomkins J."/>
            <person name="Borevitz J."/>
            <person name="Derieg N."/>
            <person name="Yan J."/>
            <person name="Mihaltcheva S."/>
            <person name="Hayes R.D."/>
            <person name="Rokhsar D."/>
        </authorList>
    </citation>
    <scope>NUCLEOTIDE SEQUENCE [LARGE SCALE GENOMIC DNA]</scope>
    <source>
        <strain evidence="2">cv. Goldsmith</strain>
    </source>
</reference>
<organism evidence="1 2">
    <name type="scientific">Aquilegia coerulea</name>
    <name type="common">Rocky mountain columbine</name>
    <dbReference type="NCBI Taxonomy" id="218851"/>
    <lineage>
        <taxon>Eukaryota</taxon>
        <taxon>Viridiplantae</taxon>
        <taxon>Streptophyta</taxon>
        <taxon>Embryophyta</taxon>
        <taxon>Tracheophyta</taxon>
        <taxon>Spermatophyta</taxon>
        <taxon>Magnoliopsida</taxon>
        <taxon>Ranunculales</taxon>
        <taxon>Ranunculaceae</taxon>
        <taxon>Thalictroideae</taxon>
        <taxon>Aquilegia</taxon>
    </lineage>
</organism>